<dbReference type="AlphaFoldDB" id="A0A919NYY2"/>
<comment type="caution">
    <text evidence="2">The sequence shown here is derived from an EMBL/GenBank/DDBJ whole genome shotgun (WGS) entry which is preliminary data.</text>
</comment>
<dbReference type="InterPro" id="IPR012074">
    <property type="entry name" value="GAF_ANTAR"/>
</dbReference>
<dbReference type="GO" id="GO:0003723">
    <property type="term" value="F:RNA binding"/>
    <property type="evidence" value="ECO:0007669"/>
    <property type="project" value="InterPro"/>
</dbReference>
<name>A0A919NYY2_9CELL</name>
<gene>
    <name evidence="2" type="ORF">Cch01nite_09470</name>
</gene>
<evidence type="ECO:0000313" key="3">
    <source>
        <dbReference type="Proteomes" id="UP000632740"/>
    </source>
</evidence>
<organism evidence="2 3">
    <name type="scientific">Cellulomonas chitinilytica</name>
    <dbReference type="NCBI Taxonomy" id="398759"/>
    <lineage>
        <taxon>Bacteria</taxon>
        <taxon>Bacillati</taxon>
        <taxon>Actinomycetota</taxon>
        <taxon>Actinomycetes</taxon>
        <taxon>Micrococcales</taxon>
        <taxon>Cellulomonadaceae</taxon>
        <taxon>Cellulomonas</taxon>
    </lineage>
</organism>
<sequence length="255" mass="26560">MGIDDLRSGLATAMMGATSALAAADQLCRACVDLLDVDGASISVADHETTRGTFGSSGELSRRLDEFQFTFGEGPCLDAVRHGVPVLVADLAATSEVRWPAFAGALLDVGVRAVFALPVGIGSSPVGALDLFKRQTGPLTSEALTGGLLAAELAALPLLDVMGATAKIAEHAEAEYGWDQLASLERVEVYQATGMIVAALNIGPDEALVRLRGNAYARGITASELAWEILERRLDPREEGLWGPSGTQGGPTGDR</sequence>
<dbReference type="Proteomes" id="UP000632740">
    <property type="component" value="Unassembled WGS sequence"/>
</dbReference>
<keyword evidence="3" id="KW-1185">Reference proteome</keyword>
<accession>A0A919NYY2</accession>
<dbReference type="Gene3D" id="3.30.450.40">
    <property type="match status" value="1"/>
</dbReference>
<dbReference type="InterPro" id="IPR029016">
    <property type="entry name" value="GAF-like_dom_sf"/>
</dbReference>
<dbReference type="EMBL" id="BONK01000003">
    <property type="protein sequence ID" value="GIG20223.1"/>
    <property type="molecule type" value="Genomic_DNA"/>
</dbReference>
<dbReference type="PIRSF" id="PIRSF036625">
    <property type="entry name" value="GAF_ANTAR"/>
    <property type="match status" value="1"/>
</dbReference>
<proteinExistence type="predicted"/>
<evidence type="ECO:0000313" key="2">
    <source>
        <dbReference type="EMBL" id="GIG20223.1"/>
    </source>
</evidence>
<dbReference type="InterPro" id="IPR003018">
    <property type="entry name" value="GAF"/>
</dbReference>
<feature type="domain" description="ANTAR" evidence="1">
    <location>
        <begin position="180"/>
        <end position="230"/>
    </location>
</feature>
<dbReference type="Pfam" id="PF13185">
    <property type="entry name" value="GAF_2"/>
    <property type="match status" value="1"/>
</dbReference>
<dbReference type="RefSeq" id="WP_203749323.1">
    <property type="nucleotide sequence ID" value="NZ_BONK01000003.1"/>
</dbReference>
<reference evidence="2" key="1">
    <citation type="submission" date="2021-01" db="EMBL/GenBank/DDBJ databases">
        <title>Whole genome shotgun sequence of Cellulomonas chitinilytica NBRC 110799.</title>
        <authorList>
            <person name="Komaki H."/>
            <person name="Tamura T."/>
        </authorList>
    </citation>
    <scope>NUCLEOTIDE SEQUENCE</scope>
    <source>
        <strain evidence="2">NBRC 110799</strain>
    </source>
</reference>
<protein>
    <submittedName>
        <fullName evidence="2">GAF domain-containing protein</fullName>
    </submittedName>
</protein>
<dbReference type="SUPFAM" id="SSF55781">
    <property type="entry name" value="GAF domain-like"/>
    <property type="match status" value="1"/>
</dbReference>
<dbReference type="InterPro" id="IPR005561">
    <property type="entry name" value="ANTAR"/>
</dbReference>
<evidence type="ECO:0000259" key="1">
    <source>
        <dbReference type="SMART" id="SM01012"/>
    </source>
</evidence>
<dbReference type="SMART" id="SM01012">
    <property type="entry name" value="ANTAR"/>
    <property type="match status" value="1"/>
</dbReference>